<reference evidence="1 2" key="1">
    <citation type="submission" date="2019-11" db="EMBL/GenBank/DDBJ databases">
        <authorList>
            <person name="Li J."/>
        </authorList>
    </citation>
    <scope>NUCLEOTIDE SEQUENCE [LARGE SCALE GENOMIC DNA]</scope>
    <source>
        <strain evidence="1 2">MF47</strain>
    </source>
</reference>
<dbReference type="EMBL" id="CP045737">
    <property type="protein sequence ID" value="QGG40172.1"/>
    <property type="molecule type" value="Genomic_DNA"/>
</dbReference>
<gene>
    <name evidence="1" type="ORF">GEV26_01610</name>
</gene>
<dbReference type="RefSeq" id="WP_153651444.1">
    <property type="nucleotide sequence ID" value="NZ_CP045737.1"/>
</dbReference>
<dbReference type="PANTHER" id="PTHR38441:SF1">
    <property type="entry name" value="MEMBRANE PROTEIN"/>
    <property type="match status" value="1"/>
</dbReference>
<sequence length="112" mass="13124">MTEKISTEAHEAYQRIHASDDFAELKRSYLRFVVPLTIAFMAWYLLYVLASNYANDFMGHVLFGNINVALVFGLLQFVTTFGIAIWYAMFAARRMDPIADRLREEYEQEIER</sequence>
<dbReference type="AlphaFoldDB" id="A0A5Q2MGK3"/>
<evidence type="ECO:0000313" key="1">
    <source>
        <dbReference type="EMBL" id="QGG40172.1"/>
    </source>
</evidence>
<evidence type="ECO:0000313" key="2">
    <source>
        <dbReference type="Proteomes" id="UP000392064"/>
    </source>
</evidence>
<name>A0A5Q2MGK3_9ACTN</name>
<dbReference type="PANTHER" id="PTHR38441">
    <property type="entry name" value="INTEGRAL MEMBRANE PROTEIN-RELATED"/>
    <property type="match status" value="1"/>
</dbReference>
<dbReference type="KEGG" id="aef:GEV26_01610"/>
<proteinExistence type="predicted"/>
<dbReference type="InterPro" id="IPR007436">
    <property type="entry name" value="DUF485"/>
</dbReference>
<protein>
    <submittedName>
        <fullName evidence="1">DUF485 domain-containing protein</fullName>
    </submittedName>
</protein>
<dbReference type="Pfam" id="PF04341">
    <property type="entry name" value="DUF485"/>
    <property type="match status" value="1"/>
</dbReference>
<accession>A0A5Q2MGK3</accession>
<dbReference type="Proteomes" id="UP000392064">
    <property type="component" value="Chromosome"/>
</dbReference>
<organism evidence="1 2">
    <name type="scientific">Aeromicrobium yanjiei</name>
    <dbReference type="NCBI Taxonomy" id="2662028"/>
    <lineage>
        <taxon>Bacteria</taxon>
        <taxon>Bacillati</taxon>
        <taxon>Actinomycetota</taxon>
        <taxon>Actinomycetes</taxon>
        <taxon>Propionibacteriales</taxon>
        <taxon>Nocardioidaceae</taxon>
        <taxon>Aeromicrobium</taxon>
    </lineage>
</organism>
<keyword evidence="2" id="KW-1185">Reference proteome</keyword>